<dbReference type="InterPro" id="IPR046135">
    <property type="entry name" value="DUF6137"/>
</dbReference>
<dbReference type="EMBL" id="PUJY01000024">
    <property type="protein sequence ID" value="TDB53680.1"/>
    <property type="molecule type" value="Genomic_DNA"/>
</dbReference>
<dbReference type="InterPro" id="IPR013815">
    <property type="entry name" value="ATP_grasp_subdomain_1"/>
</dbReference>
<dbReference type="GO" id="GO:0003824">
    <property type="term" value="F:catalytic activity"/>
    <property type="evidence" value="ECO:0007669"/>
    <property type="project" value="UniProtKB-ARBA"/>
</dbReference>
<dbReference type="GO" id="GO:0005524">
    <property type="term" value="F:ATP binding"/>
    <property type="evidence" value="ECO:0007669"/>
    <property type="project" value="InterPro"/>
</dbReference>
<sequence>MTVKFERLYQLAQHVDFSVLIPPLVILPADEALAITAVSPQADADLLRAIYSKHITEQHGWVKQVVEVCGPPPWIVRSAGLEDGDAFVNAGGYASVICHRTADFAETVAEVTFSGFEPQAIAQQRLINPDYQPQPIACFVQRLIEGIPSLVEPLQAPYLTADVCHSLYKIIMQLHQYFSEVALDTEWVLETDHGLVSATGLTLAAPDGIRGELAFGFGFASAQSPGSRVNSVAYHWPTLAAPLWHSSQLRQVHVNKLWLVQVRPAPGYTLERRVQRLTAEVRTELARCMRTVPVTALLHPTVPSLGSFLSASTLDDAWSRYLRLPPSVQTALTAVFVEYGVACEHAGIMFRQQKLPVFLTQLTNLPAVPWVVIDGMGELAYFSAQKPLIVLKTETAESVNLPALVQRVFDDSESLPIEVLTSQRITDLLQNALTGLPMLTEKAYTTLKQRTTFPTDTWLQKGNVVRSPSLTGWLLAQIGEKAIEFLPSHWLTADATADYFCAFTAKSNPQSALPRLCKAIPTLADRIIQFNDLRLLMQLIKTEAWIEKLPSIRLASWIDAAITAPYSDAHRLLECILHVLADTEMLPIYEDADRLNVVHALVGAAKYGLSPVSLLEIIHYNQLAPTALASLVCAPKAFAAYLAFLAPLKRFKVATALAGASEAADLLQATASLMKVLHNANLPTLKGLCRIDLVDAYDQVLKAVLADVVDRRDLIAYQRYLDLLSGWITFAQLSILSATEKAALRSFLRWIERARHQSMPDNFFLELKEDIVECLGDDFLRWQVLIPIAGNMDPGQLPIENAHQLHNLLHQWMLARFRTGSGSELPAPLRKLINIADGFGDARSCLLRLTRNILEISLPFVVHKASFLFNEKELIVEFAELPNAPEEDIGRLHVFEALALRIVEWEPIWRVSLNRVCQLGTWTLFLRMQRTDGAGWQAKDLHQLVLWLRVLFDTAYDFSYVPNDDVSHVYEMVGHSPWRELFRAYATYRAAIDFSTQRITVYSLPFATTLAALCLNQSVRDEVTAACIAGFESAWKAFHCIVEKLERAETDQNQWGILHTTAGQLGLLLSAMWPEQTLMRMAQAPLSPVAAERMGVSLLHRRDLAATLQQLITVPENAALRDLVLHHVPEIAVSASSASTIADEVTSWQSKFKRCKEYLLAHHANLLSDSQCRQCVKQLGLVPYGITEEIETSIQRALAHTAAEVKGRFKLDEVDPIAIIRAISMEAGASVLQCKSDSLSYRKILGEANSISVTYIRKLIIKIACDTTGDNAEELIERGRLEIPPRDAIEFVVRLEALFDCTLGWLRYKPLSIEINEFSAVVNNALNARVYTASTSACCLCCCHRLELRPRL</sequence>
<dbReference type="Proteomes" id="UP000295598">
    <property type="component" value="Unassembled WGS sequence"/>
</dbReference>
<proteinExistence type="predicted"/>
<organism evidence="1 2">
    <name type="scientific">Photorhabdus khanii subsp. guanajuatensis</name>
    <dbReference type="NCBI Taxonomy" id="2100166"/>
    <lineage>
        <taxon>Bacteria</taxon>
        <taxon>Pseudomonadati</taxon>
        <taxon>Pseudomonadota</taxon>
        <taxon>Gammaproteobacteria</taxon>
        <taxon>Enterobacterales</taxon>
        <taxon>Morganellaceae</taxon>
        <taxon>Photorhabdus</taxon>
    </lineage>
</organism>
<evidence type="ECO:0000313" key="1">
    <source>
        <dbReference type="EMBL" id="TDB53680.1"/>
    </source>
</evidence>
<protein>
    <submittedName>
        <fullName evidence="1">Uncharacterized protein</fullName>
    </submittedName>
</protein>
<dbReference type="Gene3D" id="3.30.1490.20">
    <property type="entry name" value="ATP-grasp fold, A domain"/>
    <property type="match status" value="1"/>
</dbReference>
<accession>A0A4R4JHJ5</accession>
<dbReference type="Pfam" id="PF19634">
    <property type="entry name" value="DUF6137"/>
    <property type="match status" value="1"/>
</dbReference>
<gene>
    <name evidence="1" type="ORF">C5467_14650</name>
</gene>
<dbReference type="RefSeq" id="WP_132355055.1">
    <property type="nucleotide sequence ID" value="NZ_CAWOJO010000024.1"/>
</dbReference>
<comment type="caution">
    <text evidence="1">The sequence shown here is derived from an EMBL/GenBank/DDBJ whole genome shotgun (WGS) entry which is preliminary data.</text>
</comment>
<reference evidence="1 2" key="1">
    <citation type="journal article" date="2019" name="Int. J. Syst. Evol. Microbiol.">
        <title>Photorhabdus khanii subsp. guanajuatensis subsp. nov., isolated from Heterorhabditis atacamensis, and Photorhabdus luminescens subsp. mexicana subsp. nov., isolated from Heterorhabditis mexicana entomopathogenic nematodes.</title>
        <authorList>
            <person name="Machado R.A.R."/>
            <person name="Bruno P."/>
            <person name="Arce C.C.M."/>
            <person name="Liechti N."/>
            <person name="Kohler A."/>
            <person name="Bernal J."/>
            <person name="Bruggmann R."/>
            <person name="Turlings T.C.J."/>
        </authorList>
    </citation>
    <scope>NUCLEOTIDE SEQUENCE [LARGE SCALE GENOMIC DNA]</scope>
    <source>
        <strain evidence="1 2">MEX20-17</strain>
    </source>
</reference>
<name>A0A4R4JHJ5_9GAMM</name>
<evidence type="ECO:0000313" key="2">
    <source>
        <dbReference type="Proteomes" id="UP000295598"/>
    </source>
</evidence>